<evidence type="ECO:0000256" key="3">
    <source>
        <dbReference type="ARBA" id="ARBA00022692"/>
    </source>
</evidence>
<dbReference type="EMBL" id="KN832083">
    <property type="protein sequence ID" value="KIN94861.1"/>
    <property type="molecule type" value="Genomic_DNA"/>
</dbReference>
<feature type="transmembrane region" description="Helical" evidence="6">
    <location>
        <begin position="332"/>
        <end position="348"/>
    </location>
</feature>
<feature type="transmembrane region" description="Helical" evidence="6">
    <location>
        <begin position="113"/>
        <end position="136"/>
    </location>
</feature>
<keyword evidence="5 6" id="KW-0472">Membrane</keyword>
<evidence type="ECO:0000256" key="5">
    <source>
        <dbReference type="ARBA" id="ARBA00023136"/>
    </source>
</evidence>
<evidence type="ECO:0000313" key="8">
    <source>
        <dbReference type="EMBL" id="KIN94861.1"/>
    </source>
</evidence>
<evidence type="ECO:0000256" key="6">
    <source>
        <dbReference type="SAM" id="Phobius"/>
    </source>
</evidence>
<feature type="transmembrane region" description="Helical" evidence="6">
    <location>
        <begin position="308"/>
        <end position="325"/>
    </location>
</feature>
<proteinExistence type="predicted"/>
<dbReference type="Proteomes" id="UP000054217">
    <property type="component" value="Unassembled WGS sequence"/>
</dbReference>
<reference evidence="8 9" key="1">
    <citation type="submission" date="2014-04" db="EMBL/GenBank/DDBJ databases">
        <authorList>
            <consortium name="DOE Joint Genome Institute"/>
            <person name="Kuo A."/>
            <person name="Kohler A."/>
            <person name="Costa M.D."/>
            <person name="Nagy L.G."/>
            <person name="Floudas D."/>
            <person name="Copeland A."/>
            <person name="Barry K.W."/>
            <person name="Cichocki N."/>
            <person name="Veneault-Fourrey C."/>
            <person name="LaButti K."/>
            <person name="Lindquist E.A."/>
            <person name="Lipzen A."/>
            <person name="Lundell T."/>
            <person name="Morin E."/>
            <person name="Murat C."/>
            <person name="Sun H."/>
            <person name="Tunlid A."/>
            <person name="Henrissat B."/>
            <person name="Grigoriev I.V."/>
            <person name="Hibbett D.S."/>
            <person name="Martin F."/>
            <person name="Nordberg H.P."/>
            <person name="Cantor M.N."/>
            <person name="Hua S.X."/>
        </authorList>
    </citation>
    <scope>NUCLEOTIDE SEQUENCE [LARGE SCALE GENOMIC DNA]</scope>
    <source>
        <strain evidence="8 9">Marx 270</strain>
    </source>
</reference>
<feature type="transmembrane region" description="Helical" evidence="6">
    <location>
        <begin position="266"/>
        <end position="288"/>
    </location>
</feature>
<keyword evidence="3 6" id="KW-0812">Transmembrane</keyword>
<reference evidence="9" key="2">
    <citation type="submission" date="2015-01" db="EMBL/GenBank/DDBJ databases">
        <title>Evolutionary Origins and Diversification of the Mycorrhizal Mutualists.</title>
        <authorList>
            <consortium name="DOE Joint Genome Institute"/>
            <consortium name="Mycorrhizal Genomics Consortium"/>
            <person name="Kohler A."/>
            <person name="Kuo A."/>
            <person name="Nagy L.G."/>
            <person name="Floudas D."/>
            <person name="Copeland A."/>
            <person name="Barry K.W."/>
            <person name="Cichocki N."/>
            <person name="Veneault-Fourrey C."/>
            <person name="LaButti K."/>
            <person name="Lindquist E.A."/>
            <person name="Lipzen A."/>
            <person name="Lundell T."/>
            <person name="Morin E."/>
            <person name="Murat C."/>
            <person name="Riley R."/>
            <person name="Ohm R."/>
            <person name="Sun H."/>
            <person name="Tunlid A."/>
            <person name="Henrissat B."/>
            <person name="Grigoriev I.V."/>
            <person name="Hibbett D.S."/>
            <person name="Martin F."/>
        </authorList>
    </citation>
    <scope>NUCLEOTIDE SEQUENCE [LARGE SCALE GENOMIC DNA]</scope>
    <source>
        <strain evidence="9">Marx 270</strain>
    </source>
</reference>
<dbReference type="FunFam" id="1.20.1250.20:FF:000068">
    <property type="entry name" value="MFS general substrate transporter"/>
    <property type="match status" value="1"/>
</dbReference>
<name>A0A0C3JB43_PISTI</name>
<evidence type="ECO:0000256" key="4">
    <source>
        <dbReference type="ARBA" id="ARBA00022989"/>
    </source>
</evidence>
<organism evidence="8 9">
    <name type="scientific">Pisolithus tinctorius Marx 270</name>
    <dbReference type="NCBI Taxonomy" id="870435"/>
    <lineage>
        <taxon>Eukaryota</taxon>
        <taxon>Fungi</taxon>
        <taxon>Dikarya</taxon>
        <taxon>Basidiomycota</taxon>
        <taxon>Agaricomycotina</taxon>
        <taxon>Agaricomycetes</taxon>
        <taxon>Agaricomycetidae</taxon>
        <taxon>Boletales</taxon>
        <taxon>Sclerodermatineae</taxon>
        <taxon>Pisolithaceae</taxon>
        <taxon>Pisolithus</taxon>
    </lineage>
</organism>
<keyword evidence="2" id="KW-0813">Transport</keyword>
<feature type="transmembrane region" description="Helical" evidence="6">
    <location>
        <begin position="85"/>
        <end position="107"/>
    </location>
</feature>
<dbReference type="FunCoup" id="A0A0C3JB43">
    <property type="interactions" value="84"/>
</dbReference>
<protein>
    <recommendedName>
        <fullName evidence="7">Major facilitator superfamily (MFS) profile domain-containing protein</fullName>
    </recommendedName>
</protein>
<dbReference type="GO" id="GO:0022857">
    <property type="term" value="F:transmembrane transporter activity"/>
    <property type="evidence" value="ECO:0007669"/>
    <property type="project" value="InterPro"/>
</dbReference>
<dbReference type="InterPro" id="IPR011701">
    <property type="entry name" value="MFS"/>
</dbReference>
<keyword evidence="4 6" id="KW-1133">Transmembrane helix</keyword>
<dbReference type="PANTHER" id="PTHR43791">
    <property type="entry name" value="PERMEASE-RELATED"/>
    <property type="match status" value="1"/>
</dbReference>
<keyword evidence="9" id="KW-1185">Reference proteome</keyword>
<feature type="transmembrane region" description="Helical" evidence="6">
    <location>
        <begin position="181"/>
        <end position="204"/>
    </location>
</feature>
<sequence length="476" mass="52549">MVQSITFDADDVQQDHIAGEKSEAGLSFPRAPVLLTPKEESQLWRKVDLKLMPVIALMYLLCFMDRGNAKLDGLMTQLGLDGNQYNVALTLFFIILWGLVMMSMGFVKTYAQLVGVRFCLGIAESGFYPGVAYYLTMWYPKYMLQRRFALFLGAATSAGAFSGILAYGINFMDGDGGYQGWSWIFILEGIATIVVGSVALFVMVDYPSTAKFLTPKEQQYITQRRGEHLYPSGAFQTCNEAAEFSEVDEKGDVAAQVRAAFTDWQVWAMCIVQMSITVPLYGITYFLPHLLTVKSFGYTTSTSQLLSVPPYVFGVIVLLVIADLSDRMQRRSPFIFASQVIAIVGFIINITDVPNGVKYFGTYLCVAGPYTGGVGSIIWLANNLEGKCKRAVGMALVICMGNLGGAIASNIFRSQDAPRYLLGLGIEIMFLAMGMIAVPIIALTYRRINARKDALQQQGKMEGSEVLGKESFRYTL</sequence>
<dbReference type="STRING" id="870435.A0A0C3JB43"/>
<dbReference type="GO" id="GO:0016020">
    <property type="term" value="C:membrane"/>
    <property type="evidence" value="ECO:0007669"/>
    <property type="project" value="UniProtKB-SubCell"/>
</dbReference>
<dbReference type="PANTHER" id="PTHR43791:SF18">
    <property type="entry name" value="NICOTINIC ACID TRANSPORTER TNA1, PUTATIVE (AFU_ORTHOLOGUE AFUA_3G03820)-RELATED"/>
    <property type="match status" value="1"/>
</dbReference>
<accession>A0A0C3JB43</accession>
<evidence type="ECO:0000256" key="2">
    <source>
        <dbReference type="ARBA" id="ARBA00022448"/>
    </source>
</evidence>
<evidence type="ECO:0000313" key="9">
    <source>
        <dbReference type="Proteomes" id="UP000054217"/>
    </source>
</evidence>
<feature type="transmembrane region" description="Helical" evidence="6">
    <location>
        <begin position="148"/>
        <end position="169"/>
    </location>
</feature>
<dbReference type="InParanoid" id="A0A0C3JB43"/>
<comment type="subcellular location">
    <subcellularLocation>
        <location evidence="1">Membrane</location>
        <topology evidence="1">Multi-pass membrane protein</topology>
    </subcellularLocation>
</comment>
<dbReference type="InterPro" id="IPR020846">
    <property type="entry name" value="MFS_dom"/>
</dbReference>
<feature type="transmembrane region" description="Helical" evidence="6">
    <location>
        <begin position="360"/>
        <end position="380"/>
    </location>
</feature>
<evidence type="ECO:0000256" key="1">
    <source>
        <dbReference type="ARBA" id="ARBA00004141"/>
    </source>
</evidence>
<gene>
    <name evidence="8" type="ORF">M404DRAFT_17159</name>
</gene>
<evidence type="ECO:0000259" key="7">
    <source>
        <dbReference type="PROSITE" id="PS50850"/>
    </source>
</evidence>
<dbReference type="Pfam" id="PF07690">
    <property type="entry name" value="MFS_1"/>
    <property type="match status" value="1"/>
</dbReference>
<dbReference type="AlphaFoldDB" id="A0A0C3JB43"/>
<dbReference type="Gene3D" id="1.20.1250.20">
    <property type="entry name" value="MFS general substrate transporter like domains"/>
    <property type="match status" value="1"/>
</dbReference>
<feature type="transmembrane region" description="Helical" evidence="6">
    <location>
        <begin position="424"/>
        <end position="445"/>
    </location>
</feature>
<dbReference type="PROSITE" id="PS50850">
    <property type="entry name" value="MFS"/>
    <property type="match status" value="1"/>
</dbReference>
<dbReference type="SUPFAM" id="SSF103473">
    <property type="entry name" value="MFS general substrate transporter"/>
    <property type="match status" value="1"/>
</dbReference>
<dbReference type="InterPro" id="IPR036259">
    <property type="entry name" value="MFS_trans_sf"/>
</dbReference>
<feature type="domain" description="Major facilitator superfamily (MFS) profile" evidence="7">
    <location>
        <begin position="1"/>
        <end position="452"/>
    </location>
</feature>
<dbReference type="HOGENOM" id="CLU_001265_0_1_1"/>
<dbReference type="OrthoDB" id="2985014at2759"/>
<feature type="transmembrane region" description="Helical" evidence="6">
    <location>
        <begin position="392"/>
        <end position="412"/>
    </location>
</feature>